<protein>
    <submittedName>
        <fullName evidence="5">Ribosome recycling factor, putative</fullName>
    </submittedName>
</protein>
<dbReference type="RefSeq" id="XP_001276497.1">
    <property type="nucleotide sequence ID" value="XM_001276496.1"/>
</dbReference>
<feature type="domain" description="Ribosome recycling factor" evidence="4">
    <location>
        <begin position="79"/>
        <end position="248"/>
    </location>
</feature>
<reference evidence="5 6" key="1">
    <citation type="journal article" date="2008" name="PLoS Genet.">
        <title>Genomic islands in the pathogenic filamentous fungus Aspergillus fumigatus.</title>
        <authorList>
            <person name="Fedorova N.D."/>
            <person name="Khaldi N."/>
            <person name="Joardar V.S."/>
            <person name="Maiti R."/>
            <person name="Amedeo P."/>
            <person name="Anderson M.J."/>
            <person name="Crabtree J."/>
            <person name="Silva J.C."/>
            <person name="Badger J.H."/>
            <person name="Albarraq A."/>
            <person name="Angiuoli S."/>
            <person name="Bussey H."/>
            <person name="Bowyer P."/>
            <person name="Cotty P.J."/>
            <person name="Dyer P.S."/>
            <person name="Egan A."/>
            <person name="Galens K."/>
            <person name="Fraser-Liggett C.M."/>
            <person name="Haas B.J."/>
            <person name="Inman J.M."/>
            <person name="Kent R."/>
            <person name="Lemieux S."/>
            <person name="Malavazi I."/>
            <person name="Orvis J."/>
            <person name="Roemer T."/>
            <person name="Ronning C.M."/>
            <person name="Sundaram J.P."/>
            <person name="Sutton G."/>
            <person name="Turner G."/>
            <person name="Venter J.C."/>
            <person name="White O.R."/>
            <person name="Whitty B.R."/>
            <person name="Youngman P."/>
            <person name="Wolfe K.H."/>
            <person name="Goldman G.H."/>
            <person name="Wortman J.R."/>
            <person name="Jiang B."/>
            <person name="Denning D.W."/>
            <person name="Nierman W.C."/>
        </authorList>
    </citation>
    <scope>NUCLEOTIDE SEQUENCE [LARGE SCALE GENOMIC DNA]</scope>
    <source>
        <strain evidence="6">ATCC 1007 / CBS 513.65 / DSM 816 / NCTC 3887 / NRRL 1</strain>
    </source>
</reference>
<organism evidence="5 6">
    <name type="scientific">Aspergillus clavatus (strain ATCC 1007 / CBS 513.65 / DSM 816 / NCTC 3887 / NRRL 1 / QM 1276 / 107)</name>
    <dbReference type="NCBI Taxonomy" id="344612"/>
    <lineage>
        <taxon>Eukaryota</taxon>
        <taxon>Fungi</taxon>
        <taxon>Dikarya</taxon>
        <taxon>Ascomycota</taxon>
        <taxon>Pezizomycotina</taxon>
        <taxon>Eurotiomycetes</taxon>
        <taxon>Eurotiomycetidae</taxon>
        <taxon>Eurotiales</taxon>
        <taxon>Aspergillaceae</taxon>
        <taxon>Aspergillus</taxon>
        <taxon>Aspergillus subgen. Fumigati</taxon>
    </lineage>
</organism>
<comment type="similarity">
    <text evidence="1">Belongs to the RRF family.</text>
</comment>
<keyword evidence="6" id="KW-1185">Reference proteome</keyword>
<sequence length="251" mass="27503">MLSTSQKRPLLFAHENETISVAGPRTFSVSTTLLKKKEKSRGSSIADSQQTTAKAGVATEDPYDLSSLQAGISTVVSRLRDDLSKLRIGGRFNTESLENLRVCLSKGSKDTLRLGDLAQVVPKGGRTVTILASEEEHIKPVTSAIVSSNLSLTPQPDAHNALQLNILIPPPTKELRDQTVAIAKAAMDKAAGAIRESRSVAHKRLQDMQKKKIARPDDVRKAQDQMEKLTERGQKEVKELFDTTRKALERV</sequence>
<dbReference type="Proteomes" id="UP000006701">
    <property type="component" value="Unassembled WGS sequence"/>
</dbReference>
<comment type="function">
    <text evidence="3">Necessary for protein synthesis in mitochondria. Functions as a ribosome recycling factor in mitochondria.</text>
</comment>
<dbReference type="eggNOG" id="ENOG502S5HY">
    <property type="taxonomic scope" value="Eukaryota"/>
</dbReference>
<keyword evidence="2" id="KW-0648">Protein biosynthesis</keyword>
<dbReference type="GO" id="GO:0005739">
    <property type="term" value="C:mitochondrion"/>
    <property type="evidence" value="ECO:0007669"/>
    <property type="project" value="TreeGrafter"/>
</dbReference>
<dbReference type="STRING" id="344612.A1C3T1"/>
<dbReference type="Gene3D" id="3.30.1360.40">
    <property type="match status" value="1"/>
</dbReference>
<dbReference type="OrthoDB" id="407355at2759"/>
<dbReference type="GeneID" id="4708874"/>
<accession>A1C3T1</accession>
<gene>
    <name evidence="5" type="ORF">ACLA_057270</name>
</gene>
<proteinExistence type="inferred from homology"/>
<evidence type="ECO:0000256" key="3">
    <source>
        <dbReference type="ARBA" id="ARBA00024909"/>
    </source>
</evidence>
<dbReference type="SUPFAM" id="SSF55194">
    <property type="entry name" value="Ribosome recycling factor, RRF"/>
    <property type="match status" value="1"/>
</dbReference>
<evidence type="ECO:0000259" key="4">
    <source>
        <dbReference type="Pfam" id="PF01765"/>
    </source>
</evidence>
<dbReference type="FunFam" id="3.30.1360.40:FF:000020">
    <property type="entry name" value="Similar to ribosome recycling factor"/>
    <property type="match status" value="1"/>
</dbReference>
<dbReference type="AlphaFoldDB" id="A1C3T1"/>
<dbReference type="PANTHER" id="PTHR20982">
    <property type="entry name" value="RIBOSOME RECYCLING FACTOR"/>
    <property type="match status" value="1"/>
</dbReference>
<dbReference type="KEGG" id="act:ACLA_057270"/>
<dbReference type="Gene3D" id="1.10.132.20">
    <property type="entry name" value="Ribosome-recycling factor"/>
    <property type="match status" value="1"/>
</dbReference>
<dbReference type="EMBL" id="DS026990">
    <property type="protein sequence ID" value="EAW15071.1"/>
    <property type="molecule type" value="Genomic_DNA"/>
</dbReference>
<dbReference type="HOGENOM" id="CLU_057161_1_0_1"/>
<name>A1C3T1_ASPCL</name>
<dbReference type="InterPro" id="IPR002661">
    <property type="entry name" value="Ribosome_recyc_fac"/>
</dbReference>
<dbReference type="VEuPathDB" id="FungiDB:ACLA_057270"/>
<dbReference type="OMA" id="FNPMNNG"/>
<evidence type="ECO:0000256" key="2">
    <source>
        <dbReference type="ARBA" id="ARBA00022917"/>
    </source>
</evidence>
<dbReference type="GO" id="GO:0043023">
    <property type="term" value="F:ribosomal large subunit binding"/>
    <property type="evidence" value="ECO:0007669"/>
    <property type="project" value="TreeGrafter"/>
</dbReference>
<dbReference type="GO" id="GO:0006412">
    <property type="term" value="P:translation"/>
    <property type="evidence" value="ECO:0007669"/>
    <property type="project" value="UniProtKB-KW"/>
</dbReference>
<dbReference type="InterPro" id="IPR036191">
    <property type="entry name" value="RRF_sf"/>
</dbReference>
<evidence type="ECO:0000313" key="5">
    <source>
        <dbReference type="EMBL" id="EAW15071.1"/>
    </source>
</evidence>
<evidence type="ECO:0000313" key="6">
    <source>
        <dbReference type="Proteomes" id="UP000006701"/>
    </source>
</evidence>
<dbReference type="InterPro" id="IPR023584">
    <property type="entry name" value="Ribosome_recyc_fac_dom"/>
</dbReference>
<evidence type="ECO:0000256" key="1">
    <source>
        <dbReference type="ARBA" id="ARBA00005912"/>
    </source>
</evidence>
<dbReference type="Pfam" id="PF01765">
    <property type="entry name" value="RRF"/>
    <property type="match status" value="1"/>
</dbReference>
<dbReference type="PANTHER" id="PTHR20982:SF3">
    <property type="entry name" value="MITOCHONDRIAL RIBOSOME RECYCLING FACTOR PSEUDO 1"/>
    <property type="match status" value="1"/>
</dbReference>